<dbReference type="PRINTS" id="PR00237">
    <property type="entry name" value="GPCRRHODOPSN"/>
</dbReference>
<dbReference type="Proteomes" id="UP000235965">
    <property type="component" value="Unassembled WGS sequence"/>
</dbReference>
<feature type="transmembrane region" description="Helical" evidence="11">
    <location>
        <begin position="176"/>
        <end position="199"/>
    </location>
</feature>
<keyword evidence="9 10" id="KW-0807">Transducer</keyword>
<dbReference type="CDD" id="cd00637">
    <property type="entry name" value="7tm_classA_rhodopsin-like"/>
    <property type="match status" value="1"/>
</dbReference>
<feature type="transmembrane region" description="Helical" evidence="11">
    <location>
        <begin position="20"/>
        <end position="46"/>
    </location>
</feature>
<evidence type="ECO:0000256" key="6">
    <source>
        <dbReference type="ARBA" id="ARBA00023040"/>
    </source>
</evidence>
<dbReference type="InterPro" id="IPR017452">
    <property type="entry name" value="GPCR_Rhodpsn_7TM"/>
</dbReference>
<dbReference type="AlphaFoldDB" id="A0A2J7QAS8"/>
<dbReference type="Gene3D" id="1.20.1070.10">
    <property type="entry name" value="Rhodopsin 7-helix transmembrane proteins"/>
    <property type="match status" value="1"/>
</dbReference>
<dbReference type="InterPro" id="IPR000276">
    <property type="entry name" value="GPCR_Rhodpsn"/>
</dbReference>
<comment type="subcellular location">
    <subcellularLocation>
        <location evidence="1">Cell membrane</location>
        <topology evidence="1">Multi-pass membrane protein</topology>
    </subcellularLocation>
</comment>
<feature type="transmembrane region" description="Helical" evidence="11">
    <location>
        <begin position="266"/>
        <end position="284"/>
    </location>
</feature>
<dbReference type="SUPFAM" id="SSF81321">
    <property type="entry name" value="Family A G protein-coupled receptor-like"/>
    <property type="match status" value="1"/>
</dbReference>
<evidence type="ECO:0000256" key="10">
    <source>
        <dbReference type="RuleBase" id="RU000688"/>
    </source>
</evidence>
<proteinExistence type="inferred from homology"/>
<evidence type="ECO:0000256" key="8">
    <source>
        <dbReference type="ARBA" id="ARBA00023170"/>
    </source>
</evidence>
<comment type="caution">
    <text evidence="13">The sequence shown here is derived from an EMBL/GenBank/DDBJ whole genome shotgun (WGS) entry which is preliminary data.</text>
</comment>
<dbReference type="STRING" id="105785.A0A2J7QAS8"/>
<keyword evidence="4 10" id="KW-0812">Transmembrane</keyword>
<comment type="similarity">
    <text evidence="2 10">Belongs to the G-protein coupled receptor 1 family.</text>
</comment>
<evidence type="ECO:0000313" key="13">
    <source>
        <dbReference type="EMBL" id="PNF25682.1"/>
    </source>
</evidence>
<keyword evidence="5 11" id="KW-1133">Transmembrane helix</keyword>
<feature type="transmembrane region" description="Helical" evidence="11">
    <location>
        <begin position="58"/>
        <end position="81"/>
    </location>
</feature>
<keyword evidence="8 10" id="KW-0675">Receptor</keyword>
<dbReference type="PROSITE" id="PS00237">
    <property type="entry name" value="G_PROTEIN_RECEP_F1_1"/>
    <property type="match status" value="1"/>
</dbReference>
<evidence type="ECO:0000256" key="7">
    <source>
        <dbReference type="ARBA" id="ARBA00023136"/>
    </source>
</evidence>
<dbReference type="GO" id="GO:0004930">
    <property type="term" value="F:G protein-coupled receptor activity"/>
    <property type="evidence" value="ECO:0007669"/>
    <property type="project" value="UniProtKB-KW"/>
</dbReference>
<feature type="domain" description="G-protein coupled receptors family 1 profile" evidence="12">
    <location>
        <begin position="36"/>
        <end position="282"/>
    </location>
</feature>
<name>A0A2J7QAS8_9NEOP</name>
<keyword evidence="7 11" id="KW-0472">Membrane</keyword>
<accession>A0A2J7QAS8</accession>
<sequence>MPCEHSRNLTSTENALNSHTLWSILDCALLVVILCGNTLTVLAIRCSRRLSNVMSNQFVLSLAISDLLIGLTLPYHMAFYLSDAIGKDKETCILRFVLLALGCSASLCNLIIIAIDRYISIVHPLHYCRLITKRVAITMIATGWCIALMLSTMPIYWNNWSANDECDIEHVMAPNYFVYIMLPLFLLLWVAMFVIYWKIWREAMNQVRRLREINFLHGGGPSDWKSIQVVLLILGSFSICWLPYMVVACTILSGVCTSDTGIGYKAAFSMAMANSCMNPIIYAWKNPEFRQAIKRILHCHSPNRTLPDPSFITANKISLRTTDTNVDSSEHKMTYDP</sequence>
<dbReference type="PANTHER" id="PTHR24249:SF414">
    <property type="entry name" value="LP14436P"/>
    <property type="match status" value="1"/>
</dbReference>
<dbReference type="PROSITE" id="PS50262">
    <property type="entry name" value="G_PROTEIN_RECEP_F1_2"/>
    <property type="match status" value="1"/>
</dbReference>
<dbReference type="InterPro" id="IPR050569">
    <property type="entry name" value="TAAR"/>
</dbReference>
<feature type="transmembrane region" description="Helical" evidence="11">
    <location>
        <begin position="229"/>
        <end position="254"/>
    </location>
</feature>
<reference evidence="13 14" key="1">
    <citation type="submission" date="2017-12" db="EMBL/GenBank/DDBJ databases">
        <title>Hemimetabolous genomes reveal molecular basis of termite eusociality.</title>
        <authorList>
            <person name="Harrison M.C."/>
            <person name="Jongepier E."/>
            <person name="Robertson H.M."/>
            <person name="Arning N."/>
            <person name="Bitard-Feildel T."/>
            <person name="Chao H."/>
            <person name="Childers C.P."/>
            <person name="Dinh H."/>
            <person name="Doddapaneni H."/>
            <person name="Dugan S."/>
            <person name="Gowin J."/>
            <person name="Greiner C."/>
            <person name="Han Y."/>
            <person name="Hu H."/>
            <person name="Hughes D.S.T."/>
            <person name="Huylmans A.-K."/>
            <person name="Kemena C."/>
            <person name="Kremer L.P.M."/>
            <person name="Lee S.L."/>
            <person name="Lopez-Ezquerra A."/>
            <person name="Mallet L."/>
            <person name="Monroy-Kuhn J.M."/>
            <person name="Moser A."/>
            <person name="Murali S.C."/>
            <person name="Muzny D.M."/>
            <person name="Otani S."/>
            <person name="Piulachs M.-D."/>
            <person name="Poelchau M."/>
            <person name="Qu J."/>
            <person name="Schaub F."/>
            <person name="Wada-Katsumata A."/>
            <person name="Worley K.C."/>
            <person name="Xie Q."/>
            <person name="Ylla G."/>
            <person name="Poulsen M."/>
            <person name="Gibbs R.A."/>
            <person name="Schal C."/>
            <person name="Richards S."/>
            <person name="Belles X."/>
            <person name="Korb J."/>
            <person name="Bornberg-Bauer E."/>
        </authorList>
    </citation>
    <scope>NUCLEOTIDE SEQUENCE [LARGE SCALE GENOMIC DNA]</scope>
    <source>
        <tissue evidence="13">Whole body</tissue>
    </source>
</reference>
<evidence type="ECO:0000256" key="9">
    <source>
        <dbReference type="ARBA" id="ARBA00023224"/>
    </source>
</evidence>
<evidence type="ECO:0000259" key="12">
    <source>
        <dbReference type="PROSITE" id="PS50262"/>
    </source>
</evidence>
<evidence type="ECO:0000256" key="3">
    <source>
        <dbReference type="ARBA" id="ARBA00022475"/>
    </source>
</evidence>
<feature type="transmembrane region" description="Helical" evidence="11">
    <location>
        <begin position="135"/>
        <end position="156"/>
    </location>
</feature>
<dbReference type="FunCoup" id="A0A2J7QAS8">
    <property type="interactions" value="54"/>
</dbReference>
<organism evidence="13 14">
    <name type="scientific">Cryptotermes secundus</name>
    <dbReference type="NCBI Taxonomy" id="105785"/>
    <lineage>
        <taxon>Eukaryota</taxon>
        <taxon>Metazoa</taxon>
        <taxon>Ecdysozoa</taxon>
        <taxon>Arthropoda</taxon>
        <taxon>Hexapoda</taxon>
        <taxon>Insecta</taxon>
        <taxon>Pterygota</taxon>
        <taxon>Neoptera</taxon>
        <taxon>Polyneoptera</taxon>
        <taxon>Dictyoptera</taxon>
        <taxon>Blattodea</taxon>
        <taxon>Blattoidea</taxon>
        <taxon>Termitoidae</taxon>
        <taxon>Kalotermitidae</taxon>
        <taxon>Cryptotermitinae</taxon>
        <taxon>Cryptotermes</taxon>
    </lineage>
</organism>
<evidence type="ECO:0000256" key="1">
    <source>
        <dbReference type="ARBA" id="ARBA00004651"/>
    </source>
</evidence>
<evidence type="ECO:0000313" key="14">
    <source>
        <dbReference type="Proteomes" id="UP000235965"/>
    </source>
</evidence>
<evidence type="ECO:0000256" key="11">
    <source>
        <dbReference type="SAM" id="Phobius"/>
    </source>
</evidence>
<keyword evidence="14" id="KW-1185">Reference proteome</keyword>
<dbReference type="Pfam" id="PF00001">
    <property type="entry name" value="7tm_1"/>
    <property type="match status" value="1"/>
</dbReference>
<protein>
    <recommendedName>
        <fullName evidence="12">G-protein coupled receptors family 1 profile domain-containing protein</fullName>
    </recommendedName>
</protein>
<dbReference type="OrthoDB" id="10042731at2759"/>
<dbReference type="InParanoid" id="A0A2J7QAS8"/>
<keyword evidence="6 10" id="KW-0297">G-protein coupled receptor</keyword>
<dbReference type="GO" id="GO:0005886">
    <property type="term" value="C:plasma membrane"/>
    <property type="evidence" value="ECO:0007669"/>
    <property type="project" value="UniProtKB-SubCell"/>
</dbReference>
<gene>
    <name evidence="13" type="ORF">B7P43_G19113</name>
</gene>
<evidence type="ECO:0000256" key="2">
    <source>
        <dbReference type="ARBA" id="ARBA00010663"/>
    </source>
</evidence>
<feature type="transmembrane region" description="Helical" evidence="11">
    <location>
        <begin position="93"/>
        <end position="115"/>
    </location>
</feature>
<evidence type="ECO:0000256" key="5">
    <source>
        <dbReference type="ARBA" id="ARBA00022989"/>
    </source>
</evidence>
<evidence type="ECO:0000256" key="4">
    <source>
        <dbReference type="ARBA" id="ARBA00022692"/>
    </source>
</evidence>
<dbReference type="EMBL" id="NEVH01016327">
    <property type="protein sequence ID" value="PNF25682.1"/>
    <property type="molecule type" value="Genomic_DNA"/>
</dbReference>
<keyword evidence="3" id="KW-1003">Cell membrane</keyword>
<dbReference type="PANTHER" id="PTHR24249">
    <property type="entry name" value="HISTAMINE RECEPTOR-RELATED G-PROTEIN COUPLED RECEPTOR"/>
    <property type="match status" value="1"/>
</dbReference>